<dbReference type="EMBL" id="JBHSGS010000045">
    <property type="protein sequence ID" value="MFC4719709.1"/>
    <property type="molecule type" value="Genomic_DNA"/>
</dbReference>
<organism evidence="3 4">
    <name type="scientific">Enterococcus lemanii</name>
    <dbReference type="NCBI Taxonomy" id="1159752"/>
    <lineage>
        <taxon>Bacteria</taxon>
        <taxon>Bacillati</taxon>
        <taxon>Bacillota</taxon>
        <taxon>Bacilli</taxon>
        <taxon>Lactobacillales</taxon>
        <taxon>Enterococcaceae</taxon>
        <taxon>Enterococcus</taxon>
    </lineage>
</organism>
<dbReference type="Pfam" id="PF13472">
    <property type="entry name" value="Lipase_GDSL_2"/>
    <property type="match status" value="1"/>
</dbReference>
<dbReference type="CDD" id="cd04506">
    <property type="entry name" value="SGNH_hydrolase_YpmR_like"/>
    <property type="match status" value="1"/>
</dbReference>
<keyword evidence="1" id="KW-0472">Membrane</keyword>
<evidence type="ECO:0000313" key="4">
    <source>
        <dbReference type="Proteomes" id="UP001595969"/>
    </source>
</evidence>
<evidence type="ECO:0000313" key="3">
    <source>
        <dbReference type="EMBL" id="MFC4719709.1"/>
    </source>
</evidence>
<feature type="transmembrane region" description="Helical" evidence="1">
    <location>
        <begin position="6"/>
        <end position="26"/>
    </location>
</feature>
<comment type="caution">
    <text evidence="3">The sequence shown here is derived from an EMBL/GenBank/DDBJ whole genome shotgun (WGS) entry which is preliminary data.</text>
</comment>
<name>A0ABV9MXC4_9ENTE</name>
<accession>A0ABV9MXC4</accession>
<dbReference type="PANTHER" id="PTHR30383:SF27">
    <property type="entry name" value="SPORE GERMINATION LIPASE LIPC"/>
    <property type="match status" value="1"/>
</dbReference>
<evidence type="ECO:0000256" key="1">
    <source>
        <dbReference type="SAM" id="Phobius"/>
    </source>
</evidence>
<dbReference type="GO" id="GO:0016787">
    <property type="term" value="F:hydrolase activity"/>
    <property type="evidence" value="ECO:0007669"/>
    <property type="project" value="UniProtKB-KW"/>
</dbReference>
<reference evidence="4" key="1">
    <citation type="journal article" date="2019" name="Int. J. Syst. Evol. Microbiol.">
        <title>The Global Catalogue of Microorganisms (GCM) 10K type strain sequencing project: providing services to taxonomists for standard genome sequencing and annotation.</title>
        <authorList>
            <consortium name="The Broad Institute Genomics Platform"/>
            <consortium name="The Broad Institute Genome Sequencing Center for Infectious Disease"/>
            <person name="Wu L."/>
            <person name="Ma J."/>
        </authorList>
    </citation>
    <scope>NUCLEOTIDE SEQUENCE [LARGE SCALE GENOMIC DNA]</scope>
    <source>
        <strain evidence="4">CGMCC 1.19032</strain>
    </source>
</reference>
<proteinExistence type="predicted"/>
<dbReference type="Proteomes" id="UP001595969">
    <property type="component" value="Unassembled WGS sequence"/>
</dbReference>
<dbReference type="SUPFAM" id="SSF52266">
    <property type="entry name" value="SGNH hydrolase"/>
    <property type="match status" value="1"/>
</dbReference>
<dbReference type="RefSeq" id="WP_204654775.1">
    <property type="nucleotide sequence ID" value="NZ_JAFBFD010000038.1"/>
</dbReference>
<keyword evidence="1" id="KW-0812">Transmembrane</keyword>
<keyword evidence="3" id="KW-0378">Hydrolase</keyword>
<keyword evidence="4" id="KW-1185">Reference proteome</keyword>
<sequence>MKSEKIFIQFFGVLFVALVSFGLLTFSIPKAPARLIDLAGKTPNTINKERIQLVAIGDSLTKGVGDETNRGGYVPLVANQLQESFELLSIETKNYGVSGNRTNQVLKRIKNEEEIQKKLATADIITLSVGGNDLMKVIQNNIFGLTVKTFEKPGKTYQKNLSEVITEIRAFNQTAPIYLLGIYNPFYVYFPEVSEMQSVVDEWNQKSEEVTKDFPLVYFVPINDLLYEGILDTDDSKELPIEADSLNDLRNNALFEGDKFHPNYNGYQIIAKEFYQKMSMTKNTWLRKEQADE</sequence>
<protein>
    <submittedName>
        <fullName evidence="3">SGNH/GDSL hydrolase family protein</fullName>
    </submittedName>
</protein>
<dbReference type="InterPro" id="IPR013830">
    <property type="entry name" value="SGNH_hydro"/>
</dbReference>
<evidence type="ECO:0000259" key="2">
    <source>
        <dbReference type="Pfam" id="PF13472"/>
    </source>
</evidence>
<dbReference type="InterPro" id="IPR036514">
    <property type="entry name" value="SGNH_hydro_sf"/>
</dbReference>
<feature type="domain" description="SGNH hydrolase-type esterase" evidence="2">
    <location>
        <begin position="55"/>
        <end position="269"/>
    </location>
</feature>
<gene>
    <name evidence="3" type="ORF">ACFO5I_08175</name>
</gene>
<dbReference type="Gene3D" id="3.40.50.1110">
    <property type="entry name" value="SGNH hydrolase"/>
    <property type="match status" value="1"/>
</dbReference>
<dbReference type="PANTHER" id="PTHR30383">
    <property type="entry name" value="THIOESTERASE 1/PROTEASE 1/LYSOPHOSPHOLIPASE L1"/>
    <property type="match status" value="1"/>
</dbReference>
<keyword evidence="1" id="KW-1133">Transmembrane helix</keyword>
<dbReference type="InterPro" id="IPR051532">
    <property type="entry name" value="Ester_Hydrolysis_Enzymes"/>
</dbReference>